<dbReference type="EMBL" id="CP013140">
    <property type="protein sequence ID" value="ALN58865.1"/>
    <property type="molecule type" value="Genomic_DNA"/>
</dbReference>
<evidence type="ECO:0000256" key="1">
    <source>
        <dbReference type="SAM" id="MobiDB-lite"/>
    </source>
</evidence>
<protein>
    <submittedName>
        <fullName evidence="2">Uncharacterized protein</fullName>
    </submittedName>
</protein>
<dbReference type="AlphaFoldDB" id="A0A0S2DKC2"/>
<dbReference type="Proteomes" id="UP000061569">
    <property type="component" value="Chromosome"/>
</dbReference>
<evidence type="ECO:0000313" key="2">
    <source>
        <dbReference type="EMBL" id="ALN58865.1"/>
    </source>
</evidence>
<proteinExistence type="predicted"/>
<sequence length="90" mass="9961">MLREQTGPPPGPDPRSCNGLPGRQAPSLTTGMGAGPSRRRARRTRLRLTRANSLKCRKTAQNFCASPRAFDDFSFHFNDLSKSSTSAQRR</sequence>
<dbReference type="PATRIC" id="fig|69.6.peg.3465"/>
<dbReference type="STRING" id="69.GLE_3521"/>
<dbReference type="KEGG" id="lez:GLE_3521"/>
<organism evidence="2 3">
    <name type="scientific">Lysobacter enzymogenes</name>
    <dbReference type="NCBI Taxonomy" id="69"/>
    <lineage>
        <taxon>Bacteria</taxon>
        <taxon>Pseudomonadati</taxon>
        <taxon>Pseudomonadota</taxon>
        <taxon>Gammaproteobacteria</taxon>
        <taxon>Lysobacterales</taxon>
        <taxon>Lysobacteraceae</taxon>
        <taxon>Lysobacter</taxon>
    </lineage>
</organism>
<reference evidence="2 3" key="1">
    <citation type="submission" date="2015-11" db="EMBL/GenBank/DDBJ databases">
        <title>Genome sequences of Lysobacter enzymogenes strain C3 and Lysobacter antibioticus ATCC 29479.</title>
        <authorList>
            <person name="Kobayashi D.Y."/>
        </authorList>
    </citation>
    <scope>NUCLEOTIDE SEQUENCE [LARGE SCALE GENOMIC DNA]</scope>
    <source>
        <strain evidence="2 3">C3</strain>
    </source>
</reference>
<name>A0A0S2DKC2_LYSEN</name>
<gene>
    <name evidence="2" type="ORF">GLE_3521</name>
</gene>
<accession>A0A0S2DKC2</accession>
<evidence type="ECO:0000313" key="3">
    <source>
        <dbReference type="Proteomes" id="UP000061569"/>
    </source>
</evidence>
<feature type="region of interest" description="Disordered" evidence="1">
    <location>
        <begin position="1"/>
        <end position="45"/>
    </location>
</feature>